<organism evidence="1 2">
    <name type="scientific">Marixanthomonas ophiurae</name>
    <dbReference type="NCBI Taxonomy" id="387659"/>
    <lineage>
        <taxon>Bacteria</taxon>
        <taxon>Pseudomonadati</taxon>
        <taxon>Bacteroidota</taxon>
        <taxon>Flavobacteriia</taxon>
        <taxon>Flavobacteriales</taxon>
        <taxon>Flavobacteriaceae</taxon>
        <taxon>Marixanthomonas</taxon>
    </lineage>
</organism>
<dbReference type="OrthoDB" id="1453237at2"/>
<dbReference type="Proteomes" id="UP000261082">
    <property type="component" value="Unassembled WGS sequence"/>
</dbReference>
<gene>
    <name evidence="1" type="ORF">DZ858_05105</name>
</gene>
<keyword evidence="2" id="KW-1185">Reference proteome</keyword>
<protein>
    <submittedName>
        <fullName evidence="1">Uncharacterized protein</fullName>
    </submittedName>
</protein>
<comment type="caution">
    <text evidence="1">The sequence shown here is derived from an EMBL/GenBank/DDBJ whole genome shotgun (WGS) entry which is preliminary data.</text>
</comment>
<sequence>MSSLFTRFNQLFYQADKIGIVISGHSLGSSVARHK</sequence>
<reference evidence="1 2" key="1">
    <citation type="journal article" date="2007" name="Int. J. Syst. Evol. Microbiol.">
        <title>Marixanthomonas ophiurae gen. nov., sp. nov., a marine bacterium of the family Flavobacteriaceae isolated from a deep-sea brittle star.</title>
        <authorList>
            <person name="Romanenko L.A."/>
            <person name="Uchino M."/>
            <person name="Frolova G.M."/>
            <person name="Mikhailov V.V."/>
        </authorList>
    </citation>
    <scope>NUCLEOTIDE SEQUENCE [LARGE SCALE GENOMIC DNA]</scope>
    <source>
        <strain evidence="1 2">KMM 3046</strain>
    </source>
</reference>
<proteinExistence type="predicted"/>
<evidence type="ECO:0000313" key="1">
    <source>
        <dbReference type="EMBL" id="RFN59442.1"/>
    </source>
</evidence>
<evidence type="ECO:0000313" key="2">
    <source>
        <dbReference type="Proteomes" id="UP000261082"/>
    </source>
</evidence>
<name>A0A3E1QBC9_9FLAO</name>
<accession>A0A3E1QBC9</accession>
<dbReference type="AlphaFoldDB" id="A0A3E1QBC9"/>
<dbReference type="EMBL" id="QVID01000001">
    <property type="protein sequence ID" value="RFN59442.1"/>
    <property type="molecule type" value="Genomic_DNA"/>
</dbReference>